<name>A0A495IAD8_9MICO</name>
<evidence type="ECO:0000256" key="1">
    <source>
        <dbReference type="SAM" id="MobiDB-lite"/>
    </source>
</evidence>
<gene>
    <name evidence="2" type="ORF">C8E83_0065</name>
</gene>
<protein>
    <submittedName>
        <fullName evidence="2">Uncharacterized protein</fullName>
    </submittedName>
</protein>
<dbReference type="OrthoDB" id="5125300at2"/>
<dbReference type="EMBL" id="RBKS01000001">
    <property type="protein sequence ID" value="RKR72983.1"/>
    <property type="molecule type" value="Genomic_DNA"/>
</dbReference>
<dbReference type="AlphaFoldDB" id="A0A495IAD8"/>
<proteinExistence type="predicted"/>
<dbReference type="RefSeq" id="WP_121367903.1">
    <property type="nucleotide sequence ID" value="NZ_RBKS01000001.1"/>
</dbReference>
<feature type="region of interest" description="Disordered" evidence="1">
    <location>
        <begin position="1"/>
        <end position="74"/>
    </location>
</feature>
<accession>A0A495IAD8</accession>
<evidence type="ECO:0000313" key="2">
    <source>
        <dbReference type="EMBL" id="RKR72983.1"/>
    </source>
</evidence>
<keyword evidence="3" id="KW-1185">Reference proteome</keyword>
<comment type="caution">
    <text evidence="2">The sequence shown here is derived from an EMBL/GenBank/DDBJ whole genome shotgun (WGS) entry which is preliminary data.</text>
</comment>
<sequence>MSSRYESDPGVPPARVERLGPRRTPPARGRDGLRVAAEPVVRRPTVRAQDPGPSYADFLESDDDESRSSDDRAV</sequence>
<reference evidence="2 3" key="1">
    <citation type="submission" date="2018-10" db="EMBL/GenBank/DDBJ databases">
        <title>Sequencing the genomes of 1000 actinobacteria strains.</title>
        <authorList>
            <person name="Klenk H.-P."/>
        </authorList>
    </citation>
    <scope>NUCLEOTIDE SEQUENCE [LARGE SCALE GENOMIC DNA]</scope>
    <source>
        <strain evidence="2 3">DSM 17894</strain>
    </source>
</reference>
<dbReference type="Proteomes" id="UP000280008">
    <property type="component" value="Unassembled WGS sequence"/>
</dbReference>
<organism evidence="2 3">
    <name type="scientific">Frondihabitans australicus</name>
    <dbReference type="NCBI Taxonomy" id="386892"/>
    <lineage>
        <taxon>Bacteria</taxon>
        <taxon>Bacillati</taxon>
        <taxon>Actinomycetota</taxon>
        <taxon>Actinomycetes</taxon>
        <taxon>Micrococcales</taxon>
        <taxon>Microbacteriaceae</taxon>
        <taxon>Frondihabitans</taxon>
    </lineage>
</organism>
<evidence type="ECO:0000313" key="3">
    <source>
        <dbReference type="Proteomes" id="UP000280008"/>
    </source>
</evidence>